<dbReference type="InterPro" id="IPR001202">
    <property type="entry name" value="WW_dom"/>
</dbReference>
<sequence length="285" mass="30366">MSAKSASRESTPVPVEEVATGSKEPTHEEEEQAPSTEPTPPPPPNHAWQAIFSPQHNAYYFYNAETQETTWVNPLQGPETASTSASTSTPASSSTPPAASTPAAEPASESKSTSPEPSTSTTTPALSHYAALQAAAEAQGIDPALAHLDPSLLSAIPGQQTDASGIPLFTAKFNRHTGAFAKKDARDPSHLSEHERAKRMSEFYFDVGKWEEDLARYGGSIRASNPASGSGSYTTGAAGGAGAGEEWEDDGQGGRKRKRPSKKELNMFKEKKKQKKLAKTAWLRN</sequence>
<gene>
    <name evidence="3" type="ORF">D9611_012072</name>
</gene>
<evidence type="ECO:0000259" key="2">
    <source>
        <dbReference type="PROSITE" id="PS50020"/>
    </source>
</evidence>
<dbReference type="EMBL" id="JAACJK010000230">
    <property type="protein sequence ID" value="KAF5310317.1"/>
    <property type="molecule type" value="Genomic_DNA"/>
</dbReference>
<feature type="region of interest" description="Disordered" evidence="1">
    <location>
        <begin position="71"/>
        <end position="126"/>
    </location>
</feature>
<evidence type="ECO:0000313" key="4">
    <source>
        <dbReference type="Proteomes" id="UP000541558"/>
    </source>
</evidence>
<dbReference type="SMART" id="SM00456">
    <property type="entry name" value="WW"/>
    <property type="match status" value="1"/>
</dbReference>
<name>A0A8H5ES21_9AGAR</name>
<feature type="compositionally biased region" description="Low complexity" evidence="1">
    <location>
        <begin position="78"/>
        <end position="126"/>
    </location>
</feature>
<accession>A0A8H5ES21</accession>
<dbReference type="SUPFAM" id="SSF51045">
    <property type="entry name" value="WW domain"/>
    <property type="match status" value="1"/>
</dbReference>
<feature type="compositionally biased region" description="Low complexity" evidence="1">
    <location>
        <begin position="227"/>
        <end position="236"/>
    </location>
</feature>
<dbReference type="OrthoDB" id="2444812at2759"/>
<dbReference type="AlphaFoldDB" id="A0A8H5ES21"/>
<feature type="region of interest" description="Disordered" evidence="1">
    <location>
        <begin position="221"/>
        <end position="285"/>
    </location>
</feature>
<dbReference type="Gene3D" id="2.20.70.10">
    <property type="match status" value="1"/>
</dbReference>
<dbReference type="Proteomes" id="UP000541558">
    <property type="component" value="Unassembled WGS sequence"/>
</dbReference>
<feature type="region of interest" description="Disordered" evidence="1">
    <location>
        <begin position="1"/>
        <end position="51"/>
    </location>
</feature>
<protein>
    <recommendedName>
        <fullName evidence="2">WW domain-containing protein</fullName>
    </recommendedName>
</protein>
<evidence type="ECO:0000256" key="1">
    <source>
        <dbReference type="SAM" id="MobiDB-lite"/>
    </source>
</evidence>
<organism evidence="3 4">
    <name type="scientific">Ephemerocybe angulata</name>
    <dbReference type="NCBI Taxonomy" id="980116"/>
    <lineage>
        <taxon>Eukaryota</taxon>
        <taxon>Fungi</taxon>
        <taxon>Dikarya</taxon>
        <taxon>Basidiomycota</taxon>
        <taxon>Agaricomycotina</taxon>
        <taxon>Agaricomycetes</taxon>
        <taxon>Agaricomycetidae</taxon>
        <taxon>Agaricales</taxon>
        <taxon>Agaricineae</taxon>
        <taxon>Psathyrellaceae</taxon>
        <taxon>Ephemerocybe</taxon>
    </lineage>
</organism>
<dbReference type="CDD" id="cd00201">
    <property type="entry name" value="WW"/>
    <property type="match status" value="1"/>
</dbReference>
<reference evidence="3 4" key="1">
    <citation type="journal article" date="2020" name="ISME J.">
        <title>Uncovering the hidden diversity of litter-decomposition mechanisms in mushroom-forming fungi.</title>
        <authorList>
            <person name="Floudas D."/>
            <person name="Bentzer J."/>
            <person name="Ahren D."/>
            <person name="Johansson T."/>
            <person name="Persson P."/>
            <person name="Tunlid A."/>
        </authorList>
    </citation>
    <scope>NUCLEOTIDE SEQUENCE [LARGE SCALE GENOMIC DNA]</scope>
    <source>
        <strain evidence="3 4">CBS 175.51</strain>
    </source>
</reference>
<comment type="caution">
    <text evidence="3">The sequence shown here is derived from an EMBL/GenBank/DDBJ whole genome shotgun (WGS) entry which is preliminary data.</text>
</comment>
<dbReference type="PROSITE" id="PS01159">
    <property type="entry name" value="WW_DOMAIN_1"/>
    <property type="match status" value="1"/>
</dbReference>
<feature type="compositionally biased region" description="Polar residues" evidence="1">
    <location>
        <begin position="1"/>
        <end position="10"/>
    </location>
</feature>
<dbReference type="InterPro" id="IPR036020">
    <property type="entry name" value="WW_dom_sf"/>
</dbReference>
<dbReference type="PROSITE" id="PS50020">
    <property type="entry name" value="WW_DOMAIN_2"/>
    <property type="match status" value="1"/>
</dbReference>
<feature type="domain" description="WW" evidence="2">
    <location>
        <begin position="42"/>
        <end position="76"/>
    </location>
</feature>
<keyword evidence="4" id="KW-1185">Reference proteome</keyword>
<evidence type="ECO:0000313" key="3">
    <source>
        <dbReference type="EMBL" id="KAF5310317.1"/>
    </source>
</evidence>
<dbReference type="Pfam" id="PF00397">
    <property type="entry name" value="WW"/>
    <property type="match status" value="1"/>
</dbReference>
<proteinExistence type="predicted"/>